<name>A0A212CZD0_CEREH</name>
<evidence type="ECO:0000256" key="1">
    <source>
        <dbReference type="SAM" id="MobiDB-lite"/>
    </source>
</evidence>
<keyword evidence="3" id="KW-1185">Reference proteome</keyword>
<dbReference type="Proteomes" id="UP000242450">
    <property type="component" value="Chromosome 10"/>
</dbReference>
<evidence type="ECO:0000313" key="2">
    <source>
        <dbReference type="EMBL" id="OWK11350.1"/>
    </source>
</evidence>
<dbReference type="EMBL" id="MKHE01000010">
    <property type="protein sequence ID" value="OWK11350.1"/>
    <property type="molecule type" value="Genomic_DNA"/>
</dbReference>
<feature type="region of interest" description="Disordered" evidence="1">
    <location>
        <begin position="1"/>
        <end position="49"/>
    </location>
</feature>
<accession>A0A212CZD0</accession>
<proteinExistence type="predicted"/>
<organism evidence="2 3">
    <name type="scientific">Cervus elaphus hippelaphus</name>
    <name type="common">European red deer</name>
    <dbReference type="NCBI Taxonomy" id="46360"/>
    <lineage>
        <taxon>Eukaryota</taxon>
        <taxon>Metazoa</taxon>
        <taxon>Chordata</taxon>
        <taxon>Craniata</taxon>
        <taxon>Vertebrata</taxon>
        <taxon>Euteleostomi</taxon>
        <taxon>Mammalia</taxon>
        <taxon>Eutheria</taxon>
        <taxon>Laurasiatheria</taxon>
        <taxon>Artiodactyla</taxon>
        <taxon>Ruminantia</taxon>
        <taxon>Pecora</taxon>
        <taxon>Cervidae</taxon>
        <taxon>Cervinae</taxon>
        <taxon>Cervus</taxon>
    </lineage>
</organism>
<sequence length="49" mass="5499">MWENARPPQVIKPGVPTHTINTTNNQELKPAARSRLQGGGRRGRRGQEH</sequence>
<gene>
    <name evidence="2" type="ORF">Celaphus_00006694</name>
</gene>
<evidence type="ECO:0000313" key="3">
    <source>
        <dbReference type="Proteomes" id="UP000242450"/>
    </source>
</evidence>
<reference evidence="2 3" key="1">
    <citation type="journal article" date="2018" name="Mol. Genet. Genomics">
        <title>The red deer Cervus elaphus genome CerEla1.0: sequencing, annotating, genes, and chromosomes.</title>
        <authorList>
            <person name="Bana N.A."/>
            <person name="Nyiri A."/>
            <person name="Nagy J."/>
            <person name="Frank K."/>
            <person name="Nagy T."/>
            <person name="Steger V."/>
            <person name="Schiller M."/>
            <person name="Lakatos P."/>
            <person name="Sugar L."/>
            <person name="Horn P."/>
            <person name="Barta E."/>
            <person name="Orosz L."/>
        </authorList>
    </citation>
    <scope>NUCLEOTIDE SEQUENCE [LARGE SCALE GENOMIC DNA]</scope>
    <source>
        <strain evidence="2">Hungarian</strain>
    </source>
</reference>
<dbReference type="AlphaFoldDB" id="A0A212CZD0"/>
<comment type="caution">
    <text evidence="2">The sequence shown here is derived from an EMBL/GenBank/DDBJ whole genome shotgun (WGS) entry which is preliminary data.</text>
</comment>
<protein>
    <submittedName>
        <fullName evidence="2">Uncharacterized protein</fullName>
    </submittedName>
</protein>
<feature type="compositionally biased region" description="Polar residues" evidence="1">
    <location>
        <begin position="18"/>
        <end position="27"/>
    </location>
</feature>